<feature type="signal peptide" evidence="3">
    <location>
        <begin position="1"/>
        <end position="24"/>
    </location>
</feature>
<dbReference type="Proteomes" id="UP001218188">
    <property type="component" value="Unassembled WGS sequence"/>
</dbReference>
<name>A0AAD6XH62_9AGAR</name>
<protein>
    <submittedName>
        <fullName evidence="4">Uncharacterized protein</fullName>
    </submittedName>
</protein>
<feature type="region of interest" description="Disordered" evidence="1">
    <location>
        <begin position="145"/>
        <end position="174"/>
    </location>
</feature>
<gene>
    <name evidence="4" type="ORF">C8F04DRAFT_1067740</name>
</gene>
<dbReference type="EMBL" id="JARJCM010000005">
    <property type="protein sequence ID" value="KAJ7045114.1"/>
    <property type="molecule type" value="Genomic_DNA"/>
</dbReference>
<keyword evidence="2" id="KW-0472">Membrane</keyword>
<comment type="caution">
    <text evidence="4">The sequence shown here is derived from an EMBL/GenBank/DDBJ whole genome shotgun (WGS) entry which is preliminary data.</text>
</comment>
<organism evidence="4 5">
    <name type="scientific">Mycena alexandri</name>
    <dbReference type="NCBI Taxonomy" id="1745969"/>
    <lineage>
        <taxon>Eukaryota</taxon>
        <taxon>Fungi</taxon>
        <taxon>Dikarya</taxon>
        <taxon>Basidiomycota</taxon>
        <taxon>Agaricomycotina</taxon>
        <taxon>Agaricomycetes</taxon>
        <taxon>Agaricomycetidae</taxon>
        <taxon>Agaricales</taxon>
        <taxon>Marasmiineae</taxon>
        <taxon>Mycenaceae</taxon>
        <taxon>Mycena</taxon>
    </lineage>
</organism>
<evidence type="ECO:0000256" key="2">
    <source>
        <dbReference type="SAM" id="Phobius"/>
    </source>
</evidence>
<feature type="transmembrane region" description="Helical" evidence="2">
    <location>
        <begin position="114"/>
        <end position="135"/>
    </location>
</feature>
<feature type="chain" id="PRO_5042183207" evidence="3">
    <location>
        <begin position="25"/>
        <end position="304"/>
    </location>
</feature>
<feature type="compositionally biased region" description="Low complexity" evidence="1">
    <location>
        <begin position="92"/>
        <end position="106"/>
    </location>
</feature>
<keyword evidence="3" id="KW-0732">Signal</keyword>
<evidence type="ECO:0000256" key="3">
    <source>
        <dbReference type="SAM" id="SignalP"/>
    </source>
</evidence>
<evidence type="ECO:0000313" key="4">
    <source>
        <dbReference type="EMBL" id="KAJ7045114.1"/>
    </source>
</evidence>
<evidence type="ECO:0000313" key="5">
    <source>
        <dbReference type="Proteomes" id="UP001218188"/>
    </source>
</evidence>
<keyword evidence="5" id="KW-1185">Reference proteome</keyword>
<feature type="region of interest" description="Disordered" evidence="1">
    <location>
        <begin position="84"/>
        <end position="109"/>
    </location>
</feature>
<keyword evidence="2" id="KW-1133">Transmembrane helix</keyword>
<feature type="region of interest" description="Disordered" evidence="1">
    <location>
        <begin position="225"/>
        <end position="253"/>
    </location>
</feature>
<feature type="region of interest" description="Disordered" evidence="1">
    <location>
        <begin position="283"/>
        <end position="304"/>
    </location>
</feature>
<dbReference type="AlphaFoldDB" id="A0AAD6XH62"/>
<accession>A0AAD6XH62</accession>
<evidence type="ECO:0000256" key="1">
    <source>
        <dbReference type="SAM" id="MobiDB-lite"/>
    </source>
</evidence>
<proteinExistence type="predicted"/>
<reference evidence="4" key="1">
    <citation type="submission" date="2023-03" db="EMBL/GenBank/DDBJ databases">
        <title>Massive genome expansion in bonnet fungi (Mycena s.s.) driven by repeated elements and novel gene families across ecological guilds.</title>
        <authorList>
            <consortium name="Lawrence Berkeley National Laboratory"/>
            <person name="Harder C.B."/>
            <person name="Miyauchi S."/>
            <person name="Viragh M."/>
            <person name="Kuo A."/>
            <person name="Thoen E."/>
            <person name="Andreopoulos B."/>
            <person name="Lu D."/>
            <person name="Skrede I."/>
            <person name="Drula E."/>
            <person name="Henrissat B."/>
            <person name="Morin E."/>
            <person name="Kohler A."/>
            <person name="Barry K."/>
            <person name="LaButti K."/>
            <person name="Morin E."/>
            <person name="Salamov A."/>
            <person name="Lipzen A."/>
            <person name="Mereny Z."/>
            <person name="Hegedus B."/>
            <person name="Baldrian P."/>
            <person name="Stursova M."/>
            <person name="Weitz H."/>
            <person name="Taylor A."/>
            <person name="Grigoriev I.V."/>
            <person name="Nagy L.G."/>
            <person name="Martin F."/>
            <person name="Kauserud H."/>
        </authorList>
    </citation>
    <scope>NUCLEOTIDE SEQUENCE</scope>
    <source>
        <strain evidence="4">CBHHK200</strain>
    </source>
</reference>
<sequence>MLPGGVPSLRFFFVASLCLRLASSAMIPHRALPFDSSAAVLTPTTDFILTSTIAQRLELYPRGEEENDSDAVASIGTVFGPSPSVESVPSIATETSASGSPSSTSAERAENKTIPIAVSVSIVCVILIIIGLVILRLRRLTSVRNSEGQANQGPEAKNLPTRFDLESPDIGSESGVNRTSWAPYINRLETQQALTPSNTISTRQVYISNQVNRAREKVAELEAEKSTLLRQSSHSSESHQEGIPSGTGDVPADDLNSSGIYETLERAIRQIEGLNDRIRELEGERRSSWALGLSDEEAPPGYIE</sequence>
<keyword evidence="2" id="KW-0812">Transmembrane</keyword>